<dbReference type="PANTHER" id="PTHR11804">
    <property type="entry name" value="PROTEASE M3 THIMET OLIGOPEPTIDASE-RELATED"/>
    <property type="match status" value="1"/>
</dbReference>
<keyword evidence="4 6" id="KW-0862">Zinc</keyword>
<evidence type="ECO:0000256" key="1">
    <source>
        <dbReference type="ARBA" id="ARBA00022670"/>
    </source>
</evidence>
<dbReference type="GO" id="GO:0006508">
    <property type="term" value="P:proteolysis"/>
    <property type="evidence" value="ECO:0007669"/>
    <property type="project" value="UniProtKB-KW"/>
</dbReference>
<comment type="caution">
    <text evidence="8">The sequence shown here is derived from an EMBL/GenBank/DDBJ whole genome shotgun (WGS) entry which is preliminary data.</text>
</comment>
<evidence type="ECO:0000313" key="8">
    <source>
        <dbReference type="EMBL" id="OHU95199.1"/>
    </source>
</evidence>
<reference evidence="8 9" key="1">
    <citation type="submission" date="2016-10" db="EMBL/GenBank/DDBJ databases">
        <title>Pseudoalteromonas amylolytica sp. nov., isolated from the surface seawater.</title>
        <authorList>
            <person name="Wu Y.-H."/>
            <person name="Cheng H."/>
            <person name="Jin X.-B."/>
            <person name="Wang C.-S."/>
            <person name="Xu X.-W."/>
        </authorList>
    </citation>
    <scope>NUCLEOTIDE SEQUENCE [LARGE SCALE GENOMIC DNA]</scope>
    <source>
        <strain evidence="8 9">JCM 12483</strain>
    </source>
</reference>
<gene>
    <name evidence="8" type="ORF">BIW53_10765</name>
</gene>
<feature type="domain" description="Peptidase M3A/M3B catalytic" evidence="7">
    <location>
        <begin position="181"/>
        <end position="538"/>
    </location>
</feature>
<dbReference type="RefSeq" id="WP_070991883.1">
    <property type="nucleotide sequence ID" value="NZ_CBCSHD010000002.1"/>
</dbReference>
<evidence type="ECO:0000256" key="4">
    <source>
        <dbReference type="ARBA" id="ARBA00022833"/>
    </source>
</evidence>
<evidence type="ECO:0000256" key="6">
    <source>
        <dbReference type="RuleBase" id="RU003435"/>
    </source>
</evidence>
<organism evidence="8 9">
    <name type="scientific">Pseudoalteromonas byunsanensis</name>
    <dbReference type="NCBI Taxonomy" id="327939"/>
    <lineage>
        <taxon>Bacteria</taxon>
        <taxon>Pseudomonadati</taxon>
        <taxon>Pseudomonadota</taxon>
        <taxon>Gammaproteobacteria</taxon>
        <taxon>Alteromonadales</taxon>
        <taxon>Pseudoalteromonadaceae</taxon>
        <taxon>Pseudoalteromonas</taxon>
    </lineage>
</organism>
<name>A0A1S1N781_9GAMM</name>
<keyword evidence="1 6" id="KW-0645">Protease</keyword>
<accession>A0A1S1N781</accession>
<evidence type="ECO:0000256" key="5">
    <source>
        <dbReference type="ARBA" id="ARBA00023049"/>
    </source>
</evidence>
<keyword evidence="5 6" id="KW-0482">Metalloprotease</keyword>
<keyword evidence="3 6" id="KW-0378">Hydrolase</keyword>
<dbReference type="Pfam" id="PF01432">
    <property type="entry name" value="Peptidase_M3"/>
    <property type="match status" value="1"/>
</dbReference>
<dbReference type="GO" id="GO:0046872">
    <property type="term" value="F:metal ion binding"/>
    <property type="evidence" value="ECO:0007669"/>
    <property type="project" value="UniProtKB-UniRule"/>
</dbReference>
<dbReference type="EMBL" id="MNAN01000031">
    <property type="protein sequence ID" value="OHU95199.1"/>
    <property type="molecule type" value="Genomic_DNA"/>
</dbReference>
<evidence type="ECO:0000256" key="2">
    <source>
        <dbReference type="ARBA" id="ARBA00022723"/>
    </source>
</evidence>
<dbReference type="STRING" id="327939.BIW53_10765"/>
<dbReference type="AlphaFoldDB" id="A0A1S1N781"/>
<dbReference type="InterPro" id="IPR001567">
    <property type="entry name" value="Pept_M3A_M3B_dom"/>
</dbReference>
<comment type="cofactor">
    <cofactor evidence="6">
        <name>Zn(2+)</name>
        <dbReference type="ChEBI" id="CHEBI:29105"/>
    </cofactor>
    <text evidence="6">Binds 1 zinc ion.</text>
</comment>
<evidence type="ECO:0000259" key="7">
    <source>
        <dbReference type="Pfam" id="PF01432"/>
    </source>
</evidence>
<dbReference type="InterPro" id="IPR045090">
    <property type="entry name" value="Pept_M3A_M3B"/>
</dbReference>
<sequence>MYEKHLSTLAELLQAPDDNEKFAGFAKHSKAAISDFFETLVACQDCFEPSLERRLANGLSEIQYYLSTVQIVFSISLLEQYDELTDELFCLLETHFDELQQNLHTLESQHTFASSRLGKQLISFLNQQQTDCFGENYLDLEQALAFQTANLSAGIEQGLKVKESELELVETICGAESEIDRRLAWERFNQLHRDNLPMFLELCSMRASAVAKKGYRSLAGYLEESNALSLEIIKELFAHTSESIRSFFATHMQSIGASKNSPWNYAYYKEVNSNSQHQLQEVLPCLDKQQSIANCIAYFSDMFGVVSECKLVSNDTAYVLLKSEHTEQTLYIHYGQRQGKSNTPWCELITTHLCHEQTGAAIRSNLVGIFFVTQEREHISFQELKVLCHELGHAFEMLLNDVDDFQFPAKGGLPKQSKELYSMFCESFVYFPEFLSIVTGNDINGSHIRALSLQPNQYREFARLLEISLFDLKLSELDVATELTGPLFTQLYKESVEQAGLFSHVDANQRYLSYSQLFDEEYSGLSYGYFLYLFLGGLLAEKVIAKGPTHQVLDILKSESTRVEYIHNTFLSELDFERVLKRIFGES</sequence>
<dbReference type="Gene3D" id="1.10.1370.40">
    <property type="match status" value="1"/>
</dbReference>
<evidence type="ECO:0000256" key="3">
    <source>
        <dbReference type="ARBA" id="ARBA00022801"/>
    </source>
</evidence>
<protein>
    <recommendedName>
        <fullName evidence="7">Peptidase M3A/M3B catalytic domain-containing protein</fullName>
    </recommendedName>
</protein>
<dbReference type="SUPFAM" id="SSF55486">
    <property type="entry name" value="Metalloproteases ('zincins'), catalytic domain"/>
    <property type="match status" value="1"/>
</dbReference>
<keyword evidence="2 6" id="KW-0479">Metal-binding</keyword>
<comment type="similarity">
    <text evidence="6">Belongs to the peptidase M3 family.</text>
</comment>
<evidence type="ECO:0000313" key="9">
    <source>
        <dbReference type="Proteomes" id="UP000180253"/>
    </source>
</evidence>
<keyword evidence="9" id="KW-1185">Reference proteome</keyword>
<dbReference type="PANTHER" id="PTHR11804:SF84">
    <property type="entry name" value="SACCHAROLYSIN"/>
    <property type="match status" value="1"/>
</dbReference>
<proteinExistence type="inferred from homology"/>
<dbReference type="GO" id="GO:0004222">
    <property type="term" value="F:metalloendopeptidase activity"/>
    <property type="evidence" value="ECO:0007669"/>
    <property type="project" value="InterPro"/>
</dbReference>
<dbReference type="GO" id="GO:0006518">
    <property type="term" value="P:peptide metabolic process"/>
    <property type="evidence" value="ECO:0007669"/>
    <property type="project" value="TreeGrafter"/>
</dbReference>
<dbReference type="Proteomes" id="UP000180253">
    <property type="component" value="Unassembled WGS sequence"/>
</dbReference>